<protein>
    <submittedName>
        <fullName evidence="1">10236_t:CDS:1</fullName>
    </submittedName>
</protein>
<comment type="caution">
    <text evidence="1">The sequence shown here is derived from an EMBL/GenBank/DDBJ whole genome shotgun (WGS) entry which is preliminary data.</text>
</comment>
<proteinExistence type="predicted"/>
<organism evidence="1 2">
    <name type="scientific">Paraglomus occultum</name>
    <dbReference type="NCBI Taxonomy" id="144539"/>
    <lineage>
        <taxon>Eukaryota</taxon>
        <taxon>Fungi</taxon>
        <taxon>Fungi incertae sedis</taxon>
        <taxon>Mucoromycota</taxon>
        <taxon>Glomeromycotina</taxon>
        <taxon>Glomeromycetes</taxon>
        <taxon>Paraglomerales</taxon>
        <taxon>Paraglomeraceae</taxon>
        <taxon>Paraglomus</taxon>
    </lineage>
</organism>
<reference evidence="1" key="1">
    <citation type="submission" date="2021-06" db="EMBL/GenBank/DDBJ databases">
        <authorList>
            <person name="Kallberg Y."/>
            <person name="Tangrot J."/>
            <person name="Rosling A."/>
        </authorList>
    </citation>
    <scope>NUCLEOTIDE SEQUENCE</scope>
    <source>
        <strain evidence="1">IA702</strain>
    </source>
</reference>
<gene>
    <name evidence="1" type="ORF">POCULU_LOCUS2927</name>
</gene>
<dbReference type="Proteomes" id="UP000789572">
    <property type="component" value="Unassembled WGS sequence"/>
</dbReference>
<feature type="non-terminal residue" evidence="1">
    <location>
        <position position="1"/>
    </location>
</feature>
<dbReference type="EMBL" id="CAJVPJ010000297">
    <property type="protein sequence ID" value="CAG8508142.1"/>
    <property type="molecule type" value="Genomic_DNA"/>
</dbReference>
<sequence>MSKTPEPQISGLISLPEPQTSVPSKNFVNINADCSLNSSFASVNLLFRSSAKTATIIPGDLREWKTRRIERDLICEEEDTRDNFRFNDRVVDIESILGMPEKEVYKPVDYWAEISSDVNVNSDLNLNARMIEMIGGKRRNIEEAKERPRVLGTIATFLYWKLQFNTKFTRTVKTAKQVNTLFATTKPSVCLIDEQKAARKEAKKEQLAALRRMRLVSWLEVKLVPHVVTLDLTNPSKPYKWQPSPL</sequence>
<accession>A0A9N9F4E4</accession>
<keyword evidence="2" id="KW-1185">Reference proteome</keyword>
<name>A0A9N9F4E4_9GLOM</name>
<evidence type="ECO:0000313" key="2">
    <source>
        <dbReference type="Proteomes" id="UP000789572"/>
    </source>
</evidence>
<dbReference type="AlphaFoldDB" id="A0A9N9F4E4"/>
<evidence type="ECO:0000313" key="1">
    <source>
        <dbReference type="EMBL" id="CAG8508142.1"/>
    </source>
</evidence>